<gene>
    <name evidence="1" type="ORF">Rhe02_68490</name>
</gene>
<reference evidence="1" key="1">
    <citation type="submission" date="2021-01" db="EMBL/GenBank/DDBJ databases">
        <title>Whole genome shotgun sequence of Rhizocola hellebori NBRC 109834.</title>
        <authorList>
            <person name="Komaki H."/>
            <person name="Tamura T."/>
        </authorList>
    </citation>
    <scope>NUCLEOTIDE SEQUENCE</scope>
    <source>
        <strain evidence="1">NBRC 109834</strain>
    </source>
</reference>
<evidence type="ECO:0000313" key="1">
    <source>
        <dbReference type="EMBL" id="GIH08782.1"/>
    </source>
</evidence>
<dbReference type="RefSeq" id="WP_203912529.1">
    <property type="nucleotide sequence ID" value="NZ_BONY01000055.1"/>
</dbReference>
<dbReference type="EMBL" id="BONY01000055">
    <property type="protein sequence ID" value="GIH08782.1"/>
    <property type="molecule type" value="Genomic_DNA"/>
</dbReference>
<name>A0A8J3QFQ6_9ACTN</name>
<keyword evidence="2" id="KW-1185">Reference proteome</keyword>
<organism evidence="1 2">
    <name type="scientific">Rhizocola hellebori</name>
    <dbReference type="NCBI Taxonomy" id="1392758"/>
    <lineage>
        <taxon>Bacteria</taxon>
        <taxon>Bacillati</taxon>
        <taxon>Actinomycetota</taxon>
        <taxon>Actinomycetes</taxon>
        <taxon>Micromonosporales</taxon>
        <taxon>Micromonosporaceae</taxon>
        <taxon>Rhizocola</taxon>
    </lineage>
</organism>
<accession>A0A8J3QFQ6</accession>
<proteinExistence type="predicted"/>
<dbReference type="AlphaFoldDB" id="A0A8J3QFQ6"/>
<protein>
    <submittedName>
        <fullName evidence="1">Uncharacterized protein</fullName>
    </submittedName>
</protein>
<comment type="caution">
    <text evidence="1">The sequence shown here is derived from an EMBL/GenBank/DDBJ whole genome shotgun (WGS) entry which is preliminary data.</text>
</comment>
<dbReference type="Proteomes" id="UP000612899">
    <property type="component" value="Unassembled WGS sequence"/>
</dbReference>
<sequence length="306" mass="33405">MLPWHLLPGVRLAVLTGGGTTVLPGHRLARRVSCDGLAGGVLPGHRLVLSRVRLTRSTGRTWPAVRGGVLPAHGLQAGGGRIVQAGHRLARSVWAGLRTGGAAVNVATRRGLGRASGRDRALRAGAARLARLAVLLRRARRTPVRRTGRHGTRRHRLPRLAGWALRRSTVLAGRTLLRATTLAGRALRRAGTVRAGLLLRRVGRAALLTGLARVLLRPATWRHRRARALLRRPWLLALALLRRRRRRAGPYRAGRLLVTLTRHRGAWCGRSFRPRRCAPMTLLGTLVRHWCLTCPVNSCPVASATG</sequence>
<evidence type="ECO:0000313" key="2">
    <source>
        <dbReference type="Proteomes" id="UP000612899"/>
    </source>
</evidence>